<dbReference type="Gene3D" id="3.40.30.10">
    <property type="entry name" value="Glutaredoxin"/>
    <property type="match status" value="1"/>
</dbReference>
<dbReference type="Pfam" id="PF22041">
    <property type="entry name" value="GST_C_7"/>
    <property type="match status" value="1"/>
</dbReference>
<dbReference type="STRING" id="796925.A0A137NQV6"/>
<dbReference type="Proteomes" id="UP000070444">
    <property type="component" value="Unassembled WGS sequence"/>
</dbReference>
<reference evidence="3 4" key="1">
    <citation type="journal article" date="2015" name="Genome Biol. Evol.">
        <title>Phylogenomic analyses indicate that early fungi evolved digesting cell walls of algal ancestors of land plants.</title>
        <authorList>
            <person name="Chang Y."/>
            <person name="Wang S."/>
            <person name="Sekimoto S."/>
            <person name="Aerts A.L."/>
            <person name="Choi C."/>
            <person name="Clum A."/>
            <person name="LaButti K.M."/>
            <person name="Lindquist E.A."/>
            <person name="Yee Ngan C."/>
            <person name="Ohm R.A."/>
            <person name="Salamov A.A."/>
            <person name="Grigoriev I.V."/>
            <person name="Spatafora J.W."/>
            <person name="Berbee M.L."/>
        </authorList>
    </citation>
    <scope>NUCLEOTIDE SEQUENCE [LARGE SCALE GENOMIC DNA]</scope>
    <source>
        <strain evidence="3 4">NRRL 28638</strain>
    </source>
</reference>
<evidence type="ECO:0000259" key="1">
    <source>
        <dbReference type="Pfam" id="PF13409"/>
    </source>
</evidence>
<dbReference type="SUPFAM" id="SSF47616">
    <property type="entry name" value="GST C-terminal domain-like"/>
    <property type="match status" value="1"/>
</dbReference>
<dbReference type="SUPFAM" id="SSF52833">
    <property type="entry name" value="Thioredoxin-like"/>
    <property type="match status" value="1"/>
</dbReference>
<evidence type="ECO:0000259" key="2">
    <source>
        <dbReference type="Pfam" id="PF22041"/>
    </source>
</evidence>
<protein>
    <submittedName>
        <fullName evidence="3">Uncharacterized protein</fullName>
    </submittedName>
</protein>
<dbReference type="InterPro" id="IPR004045">
    <property type="entry name" value="Glutathione_S-Trfase_N"/>
</dbReference>
<keyword evidence="4" id="KW-1185">Reference proteome</keyword>
<dbReference type="EMBL" id="KQ964979">
    <property type="protein sequence ID" value="KXN65108.1"/>
    <property type="molecule type" value="Genomic_DNA"/>
</dbReference>
<evidence type="ECO:0000313" key="4">
    <source>
        <dbReference type="Proteomes" id="UP000070444"/>
    </source>
</evidence>
<dbReference type="Gene3D" id="1.20.1050.10">
    <property type="match status" value="1"/>
</dbReference>
<dbReference type="OrthoDB" id="4951845at2759"/>
<sequence length="235" mass="26944">MTQVYELLTQVNDKGVSYSPFVIWAELFLRHKGIEYTTVPLAFSDIGPTIKKLTNDKWVLVPTIKFDNGDIVYDSFPICAYLDENYPQNPIRKGSPAEDVVFGFLQSFDLCTYRLIILDIAKSMDDFNSKYMRKSKEAGFGISLEQYASNPEDNYNKFYESSKLLLPLLADSPFLEGEKPGFSDYLVIGMIQSVRSINPQVYHKLVHENPNTEISNWANRVDELFGGFLKFRKTL</sequence>
<organism evidence="3 4">
    <name type="scientific">Conidiobolus coronatus (strain ATCC 28846 / CBS 209.66 / NRRL 28638)</name>
    <name type="common">Delacroixia coronata</name>
    <dbReference type="NCBI Taxonomy" id="796925"/>
    <lineage>
        <taxon>Eukaryota</taxon>
        <taxon>Fungi</taxon>
        <taxon>Fungi incertae sedis</taxon>
        <taxon>Zoopagomycota</taxon>
        <taxon>Entomophthoromycotina</taxon>
        <taxon>Entomophthoromycetes</taxon>
        <taxon>Entomophthorales</taxon>
        <taxon>Ancylistaceae</taxon>
        <taxon>Conidiobolus</taxon>
    </lineage>
</organism>
<dbReference type="InterPro" id="IPR036249">
    <property type="entry name" value="Thioredoxin-like_sf"/>
</dbReference>
<feature type="domain" description="Glutathione S-transferase UstS-like C-terminal" evidence="2">
    <location>
        <begin position="112"/>
        <end position="199"/>
    </location>
</feature>
<accession>A0A137NQV6</accession>
<dbReference type="OMA" id="NPLREWY"/>
<feature type="domain" description="GST N-terminal" evidence="1">
    <location>
        <begin position="18"/>
        <end position="84"/>
    </location>
</feature>
<dbReference type="InterPro" id="IPR036282">
    <property type="entry name" value="Glutathione-S-Trfase_C_sf"/>
</dbReference>
<dbReference type="AlphaFoldDB" id="A0A137NQV6"/>
<evidence type="ECO:0000313" key="3">
    <source>
        <dbReference type="EMBL" id="KXN65108.1"/>
    </source>
</evidence>
<gene>
    <name evidence="3" type="ORF">CONCODRAFT_13419</name>
</gene>
<name>A0A137NQV6_CONC2</name>
<dbReference type="InterPro" id="IPR054416">
    <property type="entry name" value="GST_UstS-like_C"/>
</dbReference>
<dbReference type="Pfam" id="PF13409">
    <property type="entry name" value="GST_N_2"/>
    <property type="match status" value="1"/>
</dbReference>
<proteinExistence type="predicted"/>